<dbReference type="CDD" id="cd02439">
    <property type="entry name" value="DMB-PRT_CobT"/>
    <property type="match status" value="1"/>
</dbReference>
<evidence type="ECO:0000256" key="6">
    <source>
        <dbReference type="ARBA" id="ARBA00022676"/>
    </source>
</evidence>
<comment type="catalytic activity">
    <reaction evidence="9 10">
        <text>5,6-dimethylbenzimidazole + nicotinate beta-D-ribonucleotide = alpha-ribazole 5'-phosphate + nicotinate + H(+)</text>
        <dbReference type="Rhea" id="RHEA:11196"/>
        <dbReference type="ChEBI" id="CHEBI:15378"/>
        <dbReference type="ChEBI" id="CHEBI:15890"/>
        <dbReference type="ChEBI" id="CHEBI:32544"/>
        <dbReference type="ChEBI" id="CHEBI:57502"/>
        <dbReference type="ChEBI" id="CHEBI:57918"/>
        <dbReference type="EC" id="2.4.2.21"/>
    </reaction>
</comment>
<accession>A0A7X9S151</accession>
<comment type="caution">
    <text evidence="11">The sequence shown here is derived from an EMBL/GenBank/DDBJ whole genome shotgun (WGS) entry which is preliminary data.</text>
</comment>
<evidence type="ECO:0000256" key="1">
    <source>
        <dbReference type="ARBA" id="ARBA00005049"/>
    </source>
</evidence>
<keyword evidence="12" id="KW-1185">Reference proteome</keyword>
<evidence type="ECO:0000256" key="8">
    <source>
        <dbReference type="ARBA" id="ARBA00030686"/>
    </source>
</evidence>
<dbReference type="InterPro" id="IPR023195">
    <property type="entry name" value="Nict_dMeBzImd_PRibTrfase_N"/>
</dbReference>
<feature type="active site" description="Proton acceptor" evidence="10">
    <location>
        <position position="300"/>
    </location>
</feature>
<dbReference type="PANTHER" id="PTHR43463:SF1">
    <property type="entry name" value="NICOTINATE-NUCLEOTIDE--DIMETHYLBENZIMIDAZOLE PHOSPHORIBOSYLTRANSFERASE"/>
    <property type="match status" value="1"/>
</dbReference>
<name>A0A7X9S151_9BACT</name>
<evidence type="ECO:0000256" key="10">
    <source>
        <dbReference type="HAMAP-Rule" id="MF_00230"/>
    </source>
</evidence>
<comment type="similarity">
    <text evidence="2 10">Belongs to the CobT family.</text>
</comment>
<keyword evidence="5 10" id="KW-0169">Cobalamin biosynthesis</keyword>
<gene>
    <name evidence="10 11" type="primary">cobT</name>
    <name evidence="11" type="ORF">HHU12_31045</name>
</gene>
<dbReference type="NCBIfam" id="NF000996">
    <property type="entry name" value="PRK00105.1"/>
    <property type="match status" value="1"/>
</dbReference>
<evidence type="ECO:0000313" key="12">
    <source>
        <dbReference type="Proteomes" id="UP000576082"/>
    </source>
</evidence>
<evidence type="ECO:0000256" key="4">
    <source>
        <dbReference type="ARBA" id="ARBA00015486"/>
    </source>
</evidence>
<evidence type="ECO:0000256" key="7">
    <source>
        <dbReference type="ARBA" id="ARBA00022679"/>
    </source>
</evidence>
<organism evidence="11 12">
    <name type="scientific">Flammeovirga aprica JL-4</name>
    <dbReference type="NCBI Taxonomy" id="694437"/>
    <lineage>
        <taxon>Bacteria</taxon>
        <taxon>Pseudomonadati</taxon>
        <taxon>Bacteroidota</taxon>
        <taxon>Cytophagia</taxon>
        <taxon>Cytophagales</taxon>
        <taxon>Flammeovirgaceae</taxon>
        <taxon>Flammeovirga</taxon>
    </lineage>
</organism>
<evidence type="ECO:0000256" key="2">
    <source>
        <dbReference type="ARBA" id="ARBA00007110"/>
    </source>
</evidence>
<dbReference type="SUPFAM" id="SSF52733">
    <property type="entry name" value="Nicotinate mononucleotide:5,6-dimethylbenzimidazole phosphoribosyltransferase (CobT)"/>
    <property type="match status" value="1"/>
</dbReference>
<dbReference type="EMBL" id="JABANE010000161">
    <property type="protein sequence ID" value="NME72439.1"/>
    <property type="molecule type" value="Genomic_DNA"/>
</dbReference>
<reference evidence="11 12" key="1">
    <citation type="submission" date="2020-04" db="EMBL/GenBank/DDBJ databases">
        <title>Flammeovirga sp. SR4, a novel species isolated from seawater.</title>
        <authorList>
            <person name="Wang X."/>
        </authorList>
    </citation>
    <scope>NUCLEOTIDE SEQUENCE [LARGE SCALE GENOMIC DNA]</scope>
    <source>
        <strain evidence="11 12">ATCC 23126</strain>
    </source>
</reference>
<dbReference type="GO" id="GO:0008939">
    <property type="term" value="F:nicotinate-nucleotide-dimethylbenzimidazole phosphoribosyltransferase activity"/>
    <property type="evidence" value="ECO:0007669"/>
    <property type="project" value="UniProtKB-UniRule"/>
</dbReference>
<protein>
    <recommendedName>
        <fullName evidence="4 10">Nicotinate-nucleotide--dimethylbenzimidazole phosphoribosyltransferase</fullName>
        <shortName evidence="10">NN:DBI PRT</shortName>
        <ecNumber evidence="3 10">2.4.2.21</ecNumber>
    </recommendedName>
    <alternativeName>
        <fullName evidence="8 10">N(1)-alpha-phosphoribosyltransferase</fullName>
    </alternativeName>
</protein>
<dbReference type="UniPathway" id="UPA00061">
    <property type="reaction ID" value="UER00516"/>
</dbReference>
<dbReference type="Gene3D" id="1.10.1610.10">
    <property type="match status" value="1"/>
</dbReference>
<dbReference type="Pfam" id="PF02277">
    <property type="entry name" value="DBI_PRT"/>
    <property type="match status" value="1"/>
</dbReference>
<dbReference type="Gene3D" id="3.40.50.10210">
    <property type="match status" value="1"/>
</dbReference>
<comment type="function">
    <text evidence="10">Catalyzes the synthesis of alpha-ribazole-5'-phosphate from nicotinate mononucleotide (NAMN) and 5,6-dimethylbenzimidazole (DMB).</text>
</comment>
<dbReference type="AlphaFoldDB" id="A0A7X9S151"/>
<dbReference type="InterPro" id="IPR036087">
    <property type="entry name" value="Nict_dMeBzImd_PRibTrfase_sf"/>
</dbReference>
<evidence type="ECO:0000256" key="5">
    <source>
        <dbReference type="ARBA" id="ARBA00022573"/>
    </source>
</evidence>
<dbReference type="NCBIfam" id="TIGR03160">
    <property type="entry name" value="cobT_DBIPRT"/>
    <property type="match status" value="1"/>
</dbReference>
<dbReference type="GO" id="GO:0009236">
    <property type="term" value="P:cobalamin biosynthetic process"/>
    <property type="evidence" value="ECO:0007669"/>
    <property type="project" value="UniProtKB-UniRule"/>
</dbReference>
<dbReference type="EC" id="2.4.2.21" evidence="3 10"/>
<comment type="pathway">
    <text evidence="1 10">Nucleoside biosynthesis; alpha-ribazole biosynthesis; alpha-ribazole from 5,6-dimethylbenzimidazole: step 1/2.</text>
</comment>
<dbReference type="RefSeq" id="WP_169660630.1">
    <property type="nucleotide sequence ID" value="NZ_JABANE010000161.1"/>
</dbReference>
<dbReference type="Proteomes" id="UP000576082">
    <property type="component" value="Unassembled WGS sequence"/>
</dbReference>
<dbReference type="FunFam" id="3.40.50.10210:FF:000001">
    <property type="entry name" value="Nicotinate-nucleotide--dimethylbenzimidazole phosphoribosyltransferase"/>
    <property type="match status" value="1"/>
</dbReference>
<sequence length="338" mass="36684">MKKELQHKIDFKTKPLGSLGMLEKLALQIGTIQNTLSPTLNNPHMIVFAGDHGIAHEGVSPFPQEVTFQMVMNFLQGGAAINSFCMQHDINIKVVDSGVNYDFEPNTPLINHKVGRETASFLTGKAMTPEQYEECIVKGRSVVKDAAKEGCNVIGFGEMGIANTSPATMILCQICNLTIEECTGRGSGLNSEGVQKKLKTLQAAKEFHGEIEDANELMRTYGGFEMAQMLGAFLEAKDQGMVILVDGFITTSVFMVAAEINPSIRENAIYAHQSDEGGHRKMLEHLGGEPVLKLGLRLGEGTGVAIAYPVIKSAVQFLSTMASFEDAGVSNHDEFLDK</sequence>
<dbReference type="InterPro" id="IPR017846">
    <property type="entry name" value="Nict_dMeBzImd_PRibTrfase_bact"/>
</dbReference>
<evidence type="ECO:0000256" key="9">
    <source>
        <dbReference type="ARBA" id="ARBA00047340"/>
    </source>
</evidence>
<keyword evidence="6 10" id="KW-0328">Glycosyltransferase</keyword>
<evidence type="ECO:0000256" key="3">
    <source>
        <dbReference type="ARBA" id="ARBA00011991"/>
    </source>
</evidence>
<evidence type="ECO:0000313" key="11">
    <source>
        <dbReference type="EMBL" id="NME72439.1"/>
    </source>
</evidence>
<keyword evidence="7 10" id="KW-0808">Transferase</keyword>
<dbReference type="HAMAP" id="MF_00230">
    <property type="entry name" value="CobT"/>
    <property type="match status" value="1"/>
</dbReference>
<proteinExistence type="inferred from homology"/>
<dbReference type="InterPro" id="IPR003200">
    <property type="entry name" value="Nict_dMeBzImd_PRibTrfase"/>
</dbReference>
<dbReference type="PANTHER" id="PTHR43463">
    <property type="entry name" value="NICOTINATE-NUCLEOTIDE--DIMETHYLBENZIMIDAZOLE PHOSPHORIBOSYLTRANSFERASE"/>
    <property type="match status" value="1"/>
</dbReference>